<keyword evidence="1" id="KW-0175">Coiled coil</keyword>
<evidence type="ECO:0000313" key="2">
    <source>
        <dbReference type="EMBL" id="KAJ5067478.1"/>
    </source>
</evidence>
<organism evidence="2 3">
    <name type="scientific">Anaeramoeba ignava</name>
    <name type="common">Anaerobic marine amoeba</name>
    <dbReference type="NCBI Taxonomy" id="1746090"/>
    <lineage>
        <taxon>Eukaryota</taxon>
        <taxon>Metamonada</taxon>
        <taxon>Anaeramoebidae</taxon>
        <taxon>Anaeramoeba</taxon>
    </lineage>
</organism>
<dbReference type="Proteomes" id="UP001149090">
    <property type="component" value="Unassembled WGS sequence"/>
</dbReference>
<dbReference type="EMBL" id="JAPDFW010000127">
    <property type="protein sequence ID" value="KAJ5067478.1"/>
    <property type="molecule type" value="Genomic_DNA"/>
</dbReference>
<proteinExistence type="predicted"/>
<reference evidence="2" key="1">
    <citation type="submission" date="2022-10" db="EMBL/GenBank/DDBJ databases">
        <title>Novel sulphate-reducing endosymbionts in the free-living metamonad Anaeramoeba.</title>
        <authorList>
            <person name="Jerlstrom-Hultqvist J."/>
            <person name="Cepicka I."/>
            <person name="Gallot-Lavallee L."/>
            <person name="Salas-Leiva D."/>
            <person name="Curtis B.A."/>
            <person name="Zahonova K."/>
            <person name="Pipaliya S."/>
            <person name="Dacks J."/>
            <person name="Roger A.J."/>
        </authorList>
    </citation>
    <scope>NUCLEOTIDE SEQUENCE</scope>
    <source>
        <strain evidence="2">BMAN</strain>
    </source>
</reference>
<name>A0A9Q0L9E9_ANAIG</name>
<gene>
    <name evidence="2" type="ORF">M0811_12928</name>
</gene>
<evidence type="ECO:0000256" key="1">
    <source>
        <dbReference type="SAM" id="Coils"/>
    </source>
</evidence>
<feature type="coiled-coil region" evidence="1">
    <location>
        <begin position="1"/>
        <end position="92"/>
    </location>
</feature>
<keyword evidence="3" id="KW-1185">Reference proteome</keyword>
<sequence>MEKEIAQLQKAIEEENKLNKVLREKISNLQKHSFNLNLKRKISEEKQKKLQILNKNQEKIESEENEKISTEAKRLKMANIDLKKQVEILKLKIFFLSQKKHRFHTKFRELAKMKRFKKPVRKSLPAQKNPKPLATISLSLSSSLPNQLQRKTSTNLLFQKNFVQN</sequence>
<dbReference type="AlphaFoldDB" id="A0A9Q0L9E9"/>
<evidence type="ECO:0000313" key="3">
    <source>
        <dbReference type="Proteomes" id="UP001149090"/>
    </source>
</evidence>
<comment type="caution">
    <text evidence="2">The sequence shown here is derived from an EMBL/GenBank/DDBJ whole genome shotgun (WGS) entry which is preliminary data.</text>
</comment>
<accession>A0A9Q0L9E9</accession>
<protein>
    <submittedName>
        <fullName evidence="2">Uncharacterized protein</fullName>
    </submittedName>
</protein>